<evidence type="ECO:0000313" key="6">
    <source>
        <dbReference type="Proteomes" id="UP000626092"/>
    </source>
</evidence>
<dbReference type="SMART" id="SM00733">
    <property type="entry name" value="Mterf"/>
    <property type="match status" value="2"/>
</dbReference>
<evidence type="ECO:0000313" key="5">
    <source>
        <dbReference type="EMBL" id="KAF7139050.1"/>
    </source>
</evidence>
<evidence type="ECO:0000256" key="1">
    <source>
        <dbReference type="ARBA" id="ARBA00007692"/>
    </source>
</evidence>
<evidence type="ECO:0000256" key="3">
    <source>
        <dbReference type="ARBA" id="ARBA00022946"/>
    </source>
</evidence>
<gene>
    <name evidence="5" type="ORF">RHSIM_Rhsim07G0028500</name>
</gene>
<feature type="region of interest" description="Disordered" evidence="4">
    <location>
        <begin position="425"/>
        <end position="451"/>
    </location>
</feature>
<comment type="caution">
    <text evidence="5">The sequence shown here is derived from an EMBL/GenBank/DDBJ whole genome shotgun (WGS) entry which is preliminary data.</text>
</comment>
<dbReference type="Pfam" id="PF02536">
    <property type="entry name" value="mTERF"/>
    <property type="match status" value="1"/>
</dbReference>
<evidence type="ECO:0000256" key="4">
    <source>
        <dbReference type="SAM" id="MobiDB-lite"/>
    </source>
</evidence>
<dbReference type="EMBL" id="WJXA01000007">
    <property type="protein sequence ID" value="KAF7139050.1"/>
    <property type="molecule type" value="Genomic_DNA"/>
</dbReference>
<comment type="similarity">
    <text evidence="1">Belongs to the mTERF family.</text>
</comment>
<reference evidence="5" key="1">
    <citation type="submission" date="2019-11" db="EMBL/GenBank/DDBJ databases">
        <authorList>
            <person name="Liu Y."/>
            <person name="Hou J."/>
            <person name="Li T.-Q."/>
            <person name="Guan C.-H."/>
            <person name="Wu X."/>
            <person name="Wu H.-Z."/>
            <person name="Ling F."/>
            <person name="Zhang R."/>
            <person name="Shi X.-G."/>
            <person name="Ren J.-P."/>
            <person name="Chen E.-F."/>
            <person name="Sun J.-M."/>
        </authorList>
    </citation>
    <scope>NUCLEOTIDE SEQUENCE</scope>
    <source>
        <strain evidence="5">Adult_tree_wgs_1</strain>
        <tissue evidence="5">Leaves</tissue>
    </source>
</reference>
<protein>
    <submittedName>
        <fullName evidence="5">Uncharacterized protein</fullName>
    </submittedName>
</protein>
<keyword evidence="2" id="KW-0804">Transcription</keyword>
<dbReference type="OrthoDB" id="637682at2759"/>
<dbReference type="AlphaFoldDB" id="A0A834GU42"/>
<keyword evidence="3" id="KW-0809">Transit peptide</keyword>
<keyword evidence="2" id="KW-0806">Transcription termination</keyword>
<dbReference type="GO" id="GO:0003676">
    <property type="term" value="F:nucleic acid binding"/>
    <property type="evidence" value="ECO:0007669"/>
    <property type="project" value="InterPro"/>
</dbReference>
<accession>A0A834GU42</accession>
<proteinExistence type="inferred from homology"/>
<keyword evidence="6" id="KW-1185">Reference proteome</keyword>
<dbReference type="Gene3D" id="1.25.70.10">
    <property type="entry name" value="Transcription termination factor 3, mitochondrial"/>
    <property type="match status" value="2"/>
</dbReference>
<dbReference type="InterPro" id="IPR003690">
    <property type="entry name" value="MTERF"/>
</dbReference>
<sequence>MRKQQQEANPQIQQDNSISSSDKIRLLEMSLIRTRTPQFPGSIYVQSLSDVNVNSSLQPLRKGGGNKDEEEMLLRAVEIRRGVMVEIFKEAMRKGNFGITTNLVSRLGEFIDYVIIRAAEMEQLPEFRIRRITLVRRSSLMILMLSHLSERNPTKFVSIVFFWWLKHKSLSYPQIEKLICMSRGNLYAIRHVVEWVRSINVKGRFMALTKSGEKMLGRSPEELDEIVGYLESQGVRRDWMGYVMSQCPQLLSFSMEELKSPVQFFLDMGMNDEDFGTMQTDSVTAKIGECPFTLSFIQVIFLLAKAGVAKRDIGKAIALGPELLGCSIHHKLEVNVKYFLSLGIPLRLLGEMVADFPMLLRYNIDILRLAEDYGSAFEGTHRVSKFGHFTKLLYYCFLFTGTDDEFDQRVQAAVERRRRFESGVIDNSSDSQTDGSIESNNYSSDSQWNIP</sequence>
<name>A0A834GU42_RHOSS</name>
<evidence type="ECO:0000256" key="2">
    <source>
        <dbReference type="ARBA" id="ARBA00022472"/>
    </source>
</evidence>
<dbReference type="Proteomes" id="UP000626092">
    <property type="component" value="Unassembled WGS sequence"/>
</dbReference>
<dbReference type="GO" id="GO:0006353">
    <property type="term" value="P:DNA-templated transcription termination"/>
    <property type="evidence" value="ECO:0007669"/>
    <property type="project" value="UniProtKB-KW"/>
</dbReference>
<dbReference type="InterPro" id="IPR038538">
    <property type="entry name" value="MTERF_sf"/>
</dbReference>
<keyword evidence="2" id="KW-0805">Transcription regulation</keyword>
<organism evidence="5 6">
    <name type="scientific">Rhododendron simsii</name>
    <name type="common">Sims's rhododendron</name>
    <dbReference type="NCBI Taxonomy" id="118357"/>
    <lineage>
        <taxon>Eukaryota</taxon>
        <taxon>Viridiplantae</taxon>
        <taxon>Streptophyta</taxon>
        <taxon>Embryophyta</taxon>
        <taxon>Tracheophyta</taxon>
        <taxon>Spermatophyta</taxon>
        <taxon>Magnoliopsida</taxon>
        <taxon>eudicotyledons</taxon>
        <taxon>Gunneridae</taxon>
        <taxon>Pentapetalae</taxon>
        <taxon>asterids</taxon>
        <taxon>Ericales</taxon>
        <taxon>Ericaceae</taxon>
        <taxon>Ericoideae</taxon>
        <taxon>Rhodoreae</taxon>
        <taxon>Rhododendron</taxon>
    </lineage>
</organism>